<dbReference type="InterPro" id="IPR043580">
    <property type="entry name" value="CUTINASE_1"/>
</dbReference>
<evidence type="ECO:0000256" key="2">
    <source>
        <dbReference type="ARBA" id="ARBA00007534"/>
    </source>
</evidence>
<dbReference type="PROSITE" id="PS00155">
    <property type="entry name" value="CUTINASE_1"/>
    <property type="match status" value="1"/>
</dbReference>
<name>A0AAE5AAW1_MYCFO</name>
<dbReference type="GeneID" id="93412525"/>
<feature type="compositionally biased region" description="Pro residues" evidence="9">
    <location>
        <begin position="312"/>
        <end position="325"/>
    </location>
</feature>
<keyword evidence="4 8" id="KW-0964">Secreted</keyword>
<evidence type="ECO:0000256" key="5">
    <source>
        <dbReference type="ARBA" id="ARBA00022729"/>
    </source>
</evidence>
<dbReference type="GO" id="GO:0005576">
    <property type="term" value="C:extracellular region"/>
    <property type="evidence" value="ECO:0007669"/>
    <property type="project" value="UniProtKB-SubCell"/>
</dbReference>
<evidence type="ECO:0000256" key="9">
    <source>
        <dbReference type="SAM" id="MobiDB-lite"/>
    </source>
</evidence>
<dbReference type="PANTHER" id="PTHR33630">
    <property type="entry name" value="CUTINASE RV1984C-RELATED-RELATED"/>
    <property type="match status" value="1"/>
</dbReference>
<evidence type="ECO:0000256" key="8">
    <source>
        <dbReference type="RuleBase" id="RU361263"/>
    </source>
</evidence>
<sequence>MFSHRKRRPQRGSARSGGRWVGLGAAALLTSGVPLVGLTAPPVASAADCADAEVVFARGTDEPAGMGRVGDALVDSLRKQAPGMTINTYGVNYKASKLQLHGGDGAKDAISHIKSTLSSCPDTKIVLGGYSQGASVINIVAGNPLGGIKWGDSLPSEYADNVVAITTFGDVGTRTKQSIATQSALYGAKAIDLCNPMDPICHEGQGNEWSGHTEGYVPVYTTQAAAFIASKLLAGSGQSVPGFGPPSQYGPSVPGYGPGYAPSSPGYGPDTTGYGPATPGYPPDSSVHGAQPGYGPATPGYSPQDPGYGLPPAGPGPSTYPPATPAPEYGLVSALR</sequence>
<protein>
    <recommendedName>
        <fullName evidence="8">Cutinase</fullName>
        <ecNumber evidence="8">3.1.1.-</ecNumber>
    </recommendedName>
</protein>
<organism evidence="10 11">
    <name type="scientific">Mycolicibacterium fortuitum</name>
    <name type="common">Mycobacterium fortuitum</name>
    <dbReference type="NCBI Taxonomy" id="1766"/>
    <lineage>
        <taxon>Bacteria</taxon>
        <taxon>Bacillati</taxon>
        <taxon>Actinomycetota</taxon>
        <taxon>Actinomycetes</taxon>
        <taxon>Mycobacteriales</taxon>
        <taxon>Mycobacteriaceae</taxon>
        <taxon>Mycolicibacterium</taxon>
    </lineage>
</organism>
<proteinExistence type="inferred from homology"/>
<keyword evidence="7" id="KW-1015">Disulfide bond</keyword>
<dbReference type="Proteomes" id="UP001186041">
    <property type="component" value="Unassembled WGS sequence"/>
</dbReference>
<feature type="compositionally biased region" description="Low complexity" evidence="9">
    <location>
        <begin position="245"/>
        <end position="278"/>
    </location>
</feature>
<evidence type="ECO:0000256" key="3">
    <source>
        <dbReference type="ARBA" id="ARBA00022487"/>
    </source>
</evidence>
<accession>A0AAE5AAW1</accession>
<dbReference type="EC" id="3.1.1.-" evidence="8"/>
<dbReference type="EMBL" id="JAWLVV010000003">
    <property type="protein sequence ID" value="MDV7289573.1"/>
    <property type="molecule type" value="Genomic_DNA"/>
</dbReference>
<dbReference type="SUPFAM" id="SSF53474">
    <property type="entry name" value="alpha/beta-Hydrolases"/>
    <property type="match status" value="1"/>
</dbReference>
<dbReference type="SMART" id="SM01110">
    <property type="entry name" value="Cutinase"/>
    <property type="match status" value="1"/>
</dbReference>
<dbReference type="InterPro" id="IPR029058">
    <property type="entry name" value="AB_hydrolase_fold"/>
</dbReference>
<comment type="similarity">
    <text evidence="2 8">Belongs to the cutinase family.</text>
</comment>
<reference evidence="10" key="1">
    <citation type="submission" date="2023-10" db="EMBL/GenBank/DDBJ databases">
        <title>Mycolicibacterium fortuitum clinical isolates causing pulmonary infections in humans.</title>
        <authorList>
            <person name="Mejia-Ponce P.M."/>
            <person name="Zenteno-Cuevas R."/>
            <person name="Licona-Cassani C."/>
        </authorList>
    </citation>
    <scope>NUCLEOTIDE SEQUENCE</scope>
    <source>
        <strain evidence="10">M8</strain>
    </source>
</reference>
<evidence type="ECO:0000256" key="1">
    <source>
        <dbReference type="ARBA" id="ARBA00004613"/>
    </source>
</evidence>
<evidence type="ECO:0000256" key="6">
    <source>
        <dbReference type="ARBA" id="ARBA00022801"/>
    </source>
</evidence>
<evidence type="ECO:0000256" key="7">
    <source>
        <dbReference type="ARBA" id="ARBA00023157"/>
    </source>
</evidence>
<gene>
    <name evidence="10" type="ORF">R4485_05310</name>
</gene>
<dbReference type="GO" id="GO:0052689">
    <property type="term" value="F:carboxylic ester hydrolase activity"/>
    <property type="evidence" value="ECO:0007669"/>
    <property type="project" value="UniProtKB-KW"/>
</dbReference>
<dbReference type="AlphaFoldDB" id="A0AAE5AAW1"/>
<keyword evidence="6 8" id="KW-0378">Hydrolase</keyword>
<evidence type="ECO:0000256" key="4">
    <source>
        <dbReference type="ARBA" id="ARBA00022525"/>
    </source>
</evidence>
<keyword evidence="3 8" id="KW-0719">Serine esterase</keyword>
<feature type="region of interest" description="Disordered" evidence="9">
    <location>
        <begin position="244"/>
        <end position="336"/>
    </location>
</feature>
<dbReference type="InterPro" id="IPR000675">
    <property type="entry name" value="Cutinase/axe"/>
</dbReference>
<comment type="function">
    <text evidence="8">Catalyzes the hydrolysis of complex carboxylic polyesters found in the cell wall of plants. Degrades cutin, a macromolecule that forms the structure of the plant cuticle.</text>
</comment>
<dbReference type="Pfam" id="PF01083">
    <property type="entry name" value="Cutinase"/>
    <property type="match status" value="1"/>
</dbReference>
<comment type="caution">
    <text evidence="10">The sequence shown here is derived from an EMBL/GenBank/DDBJ whole genome shotgun (WGS) entry which is preliminary data.</text>
</comment>
<evidence type="ECO:0000313" key="11">
    <source>
        <dbReference type="Proteomes" id="UP001186041"/>
    </source>
</evidence>
<dbReference type="Gene3D" id="3.40.50.1820">
    <property type="entry name" value="alpha/beta hydrolase"/>
    <property type="match status" value="1"/>
</dbReference>
<keyword evidence="5" id="KW-0732">Signal</keyword>
<comment type="subcellular location">
    <subcellularLocation>
        <location evidence="1 8">Secreted</location>
    </subcellularLocation>
</comment>
<dbReference type="PANTHER" id="PTHR33630:SF9">
    <property type="entry name" value="CUTINASE 4"/>
    <property type="match status" value="1"/>
</dbReference>
<dbReference type="RefSeq" id="WP_051018916.1">
    <property type="nucleotide sequence ID" value="NZ_CP011269.1"/>
</dbReference>
<evidence type="ECO:0000313" key="10">
    <source>
        <dbReference type="EMBL" id="MDV7289573.1"/>
    </source>
</evidence>